<protein>
    <recommendedName>
        <fullName evidence="6">V-type ATP synthase subunit C</fullName>
    </recommendedName>
</protein>
<dbReference type="Gene3D" id="3.40.50.10580">
    <property type="entry name" value="ATPase, V1 complex, subunit F"/>
    <property type="match status" value="1"/>
</dbReference>
<evidence type="ECO:0000256" key="2">
    <source>
        <dbReference type="ARBA" id="ARBA00022448"/>
    </source>
</evidence>
<dbReference type="AlphaFoldDB" id="A0A2J6X4M8"/>
<gene>
    <name evidence="4" type="ORF">C0175_05515</name>
</gene>
<dbReference type="SUPFAM" id="SSF159468">
    <property type="entry name" value="AtpF-like"/>
    <property type="match status" value="1"/>
</dbReference>
<keyword evidence="2" id="KW-0813">Transport</keyword>
<dbReference type="Pfam" id="PF01990">
    <property type="entry name" value="ATP-synt_F"/>
    <property type="match status" value="1"/>
</dbReference>
<dbReference type="InterPro" id="IPR044911">
    <property type="entry name" value="V-type_ATPase_csu/dsu_dom_3"/>
</dbReference>
<keyword evidence="3" id="KW-0406">Ion transport</keyword>
<reference evidence="4 5" key="1">
    <citation type="submission" date="2018-01" db="EMBL/GenBank/DDBJ databases">
        <title>Metagenomic assembled genomes from two thermal pools in the Uzon Caldera, Kamchatka, Russia.</title>
        <authorList>
            <person name="Wilkins L."/>
            <person name="Ettinger C."/>
        </authorList>
    </citation>
    <scope>NUCLEOTIDE SEQUENCE [LARGE SCALE GENOMIC DNA]</scope>
    <source>
        <strain evidence="4">ARK-10</strain>
    </source>
</reference>
<evidence type="ECO:0000256" key="1">
    <source>
        <dbReference type="ARBA" id="ARBA00010148"/>
    </source>
</evidence>
<accession>A0A2J6X4M8</accession>
<dbReference type="GO" id="GO:0046961">
    <property type="term" value="F:proton-transporting ATPase activity, rotational mechanism"/>
    <property type="evidence" value="ECO:0007669"/>
    <property type="project" value="InterPro"/>
</dbReference>
<evidence type="ECO:0008006" key="6">
    <source>
        <dbReference type="Google" id="ProtNLM"/>
    </source>
</evidence>
<organism evidence="4 5">
    <name type="scientific">Caldisericum exile</name>
    <dbReference type="NCBI Taxonomy" id="693075"/>
    <lineage>
        <taxon>Bacteria</taxon>
        <taxon>Pseudomonadati</taxon>
        <taxon>Caldisericota/Cryosericota group</taxon>
        <taxon>Caldisericota</taxon>
        <taxon>Caldisericia</taxon>
        <taxon>Caldisericales</taxon>
        <taxon>Caldisericaceae</taxon>
        <taxon>Caldisericum</taxon>
    </lineage>
</organism>
<dbReference type="InterPro" id="IPR036906">
    <property type="entry name" value="ATPase_V1_fsu_sf"/>
</dbReference>
<dbReference type="Proteomes" id="UP000236910">
    <property type="component" value="Unassembled WGS sequence"/>
</dbReference>
<dbReference type="EMBL" id="PNIX01000318">
    <property type="protein sequence ID" value="PMP81409.1"/>
    <property type="molecule type" value="Genomic_DNA"/>
</dbReference>
<comment type="caution">
    <text evidence="4">The sequence shown here is derived from an EMBL/GenBank/DDBJ whole genome shotgun (WGS) entry which is preliminary data.</text>
</comment>
<dbReference type="InterPro" id="IPR036079">
    <property type="entry name" value="ATPase_csu/dsu_sf"/>
</dbReference>
<dbReference type="SUPFAM" id="SSF103486">
    <property type="entry name" value="V-type ATP synthase subunit C"/>
    <property type="match status" value="1"/>
</dbReference>
<evidence type="ECO:0000313" key="4">
    <source>
        <dbReference type="EMBL" id="PMP81409.1"/>
    </source>
</evidence>
<sequence length="414" mass="48269">MVNFSFKIESKSQYDFICGRVKVLETYLMGDSVFKELVKKDFKGFVEVLQNYPYKNFLEDVDFESVKKAIENRKKSEFEEISKFDLRDFIVVFFKSKEYFLLLKKIALGDVAFNNGFTDLLLKSPCKVPLELCKCFEELKAGLPSYIRPLVIDVYYLNFIWENAKKTNSDFIVEFYSEFINNTVLKILMRNYNFVKNNFINENDFNKLVEYLYARLEKRDILTKVINFEELSRFLNYSRAFYSEKELVETYETLEIDTLRRFFDKGKYFNEGIEPIFVYLLRLDYEASLLQKLAYALQRFQNWSLLMNRIAFVGSKRLGILLKSFGIEMFVVGSNVEFISKLKEITKTNSYGIILTEESYASAVKNFIAKKTSPLPAIMMLPTIESSGETVKMIGEVVEKAIGINILGKTSGGK</sequence>
<comment type="similarity">
    <text evidence="1">Belongs to the V-ATPase F subunit family.</text>
</comment>
<evidence type="ECO:0000313" key="5">
    <source>
        <dbReference type="Proteomes" id="UP000236910"/>
    </source>
</evidence>
<name>A0A2J6X4M8_9BACT</name>
<dbReference type="Gene3D" id="1.10.132.50">
    <property type="entry name" value="ATP synthase (C/AC39) subunit, domain 3"/>
    <property type="match status" value="1"/>
</dbReference>
<evidence type="ECO:0000256" key="3">
    <source>
        <dbReference type="ARBA" id="ARBA00023065"/>
    </source>
</evidence>
<dbReference type="InterPro" id="IPR008218">
    <property type="entry name" value="ATPase_V1-cplx_f_g_su"/>
</dbReference>
<proteinExistence type="inferred from homology"/>